<accession>A0A4D6M818</accession>
<gene>
    <name evidence="2" type="ORF">DEO72_LG6g1540</name>
</gene>
<protein>
    <submittedName>
        <fullName evidence="2">Uncharacterized protein</fullName>
    </submittedName>
</protein>
<feature type="region of interest" description="Disordered" evidence="1">
    <location>
        <begin position="1"/>
        <end position="46"/>
    </location>
</feature>
<keyword evidence="3" id="KW-1185">Reference proteome</keyword>
<evidence type="ECO:0000256" key="1">
    <source>
        <dbReference type="SAM" id="MobiDB-lite"/>
    </source>
</evidence>
<evidence type="ECO:0000313" key="2">
    <source>
        <dbReference type="EMBL" id="QCD96830.1"/>
    </source>
</evidence>
<dbReference type="AlphaFoldDB" id="A0A4D6M818"/>
<feature type="compositionally biased region" description="Basic and acidic residues" evidence="1">
    <location>
        <begin position="24"/>
        <end position="42"/>
    </location>
</feature>
<sequence>MGEKKKSTFKRTHTMSSQKTTRRSWRDEDRGTELARQRRRDGAGATKIAATEATAWLNCGAAESIGTLNLGFRVKGKDSLLF</sequence>
<proteinExistence type="predicted"/>
<evidence type="ECO:0000313" key="3">
    <source>
        <dbReference type="Proteomes" id="UP000501690"/>
    </source>
</evidence>
<name>A0A4D6M818_VIGUN</name>
<dbReference type="EMBL" id="CP039350">
    <property type="protein sequence ID" value="QCD96830.1"/>
    <property type="molecule type" value="Genomic_DNA"/>
</dbReference>
<organism evidence="2 3">
    <name type="scientific">Vigna unguiculata</name>
    <name type="common">Cowpea</name>
    <dbReference type="NCBI Taxonomy" id="3917"/>
    <lineage>
        <taxon>Eukaryota</taxon>
        <taxon>Viridiplantae</taxon>
        <taxon>Streptophyta</taxon>
        <taxon>Embryophyta</taxon>
        <taxon>Tracheophyta</taxon>
        <taxon>Spermatophyta</taxon>
        <taxon>Magnoliopsida</taxon>
        <taxon>eudicotyledons</taxon>
        <taxon>Gunneridae</taxon>
        <taxon>Pentapetalae</taxon>
        <taxon>rosids</taxon>
        <taxon>fabids</taxon>
        <taxon>Fabales</taxon>
        <taxon>Fabaceae</taxon>
        <taxon>Papilionoideae</taxon>
        <taxon>50 kb inversion clade</taxon>
        <taxon>NPAAA clade</taxon>
        <taxon>indigoferoid/millettioid clade</taxon>
        <taxon>Phaseoleae</taxon>
        <taxon>Vigna</taxon>
    </lineage>
</organism>
<reference evidence="2 3" key="1">
    <citation type="submission" date="2019-04" db="EMBL/GenBank/DDBJ databases">
        <title>An improved genome assembly and genetic linkage map for asparagus bean, Vigna unguiculata ssp. sesquipedialis.</title>
        <authorList>
            <person name="Xia Q."/>
            <person name="Zhang R."/>
            <person name="Dong Y."/>
        </authorList>
    </citation>
    <scope>NUCLEOTIDE SEQUENCE [LARGE SCALE GENOMIC DNA]</scope>
    <source>
        <tissue evidence="2">Leaf</tissue>
    </source>
</reference>
<dbReference type="Proteomes" id="UP000501690">
    <property type="component" value="Linkage Group LG6"/>
</dbReference>